<evidence type="ECO:0000256" key="4">
    <source>
        <dbReference type="ARBA" id="ARBA00023136"/>
    </source>
</evidence>
<evidence type="ECO:0000313" key="9">
    <source>
        <dbReference type="Proteomes" id="UP001476282"/>
    </source>
</evidence>
<keyword evidence="2 6" id="KW-0812">Transmembrane</keyword>
<dbReference type="PANTHER" id="PTHR22550">
    <property type="entry name" value="SPORE GERMINATION PROTEIN"/>
    <property type="match status" value="1"/>
</dbReference>
<protein>
    <recommendedName>
        <fullName evidence="7">VWFA domain-containing protein</fullName>
    </recommendedName>
</protein>
<keyword evidence="3 6" id="KW-1133">Transmembrane helix</keyword>
<dbReference type="SUPFAM" id="SSF53300">
    <property type="entry name" value="vWA-like"/>
    <property type="match status" value="1"/>
</dbReference>
<feature type="compositionally biased region" description="Basic and acidic residues" evidence="5">
    <location>
        <begin position="584"/>
        <end position="593"/>
    </location>
</feature>
<feature type="region of interest" description="Disordered" evidence="5">
    <location>
        <begin position="469"/>
        <end position="616"/>
    </location>
</feature>
<keyword evidence="1" id="KW-1003">Cell membrane</keyword>
<proteinExistence type="predicted"/>
<feature type="compositionally biased region" description="Low complexity" evidence="5">
    <location>
        <begin position="529"/>
        <end position="539"/>
    </location>
</feature>
<dbReference type="InterPro" id="IPR011990">
    <property type="entry name" value="TPR-like_helical_dom_sf"/>
</dbReference>
<evidence type="ECO:0000256" key="5">
    <source>
        <dbReference type="SAM" id="MobiDB-lite"/>
    </source>
</evidence>
<feature type="compositionally biased region" description="Low complexity" evidence="5">
    <location>
        <begin position="472"/>
        <end position="483"/>
    </location>
</feature>
<feature type="domain" description="VWFA" evidence="7">
    <location>
        <begin position="96"/>
        <end position="296"/>
    </location>
</feature>
<keyword evidence="4 6" id="KW-0472">Membrane</keyword>
<dbReference type="SUPFAM" id="SSF48452">
    <property type="entry name" value="TPR-like"/>
    <property type="match status" value="1"/>
</dbReference>
<dbReference type="EMBL" id="BAABRI010000001">
    <property type="protein sequence ID" value="GAA5481080.1"/>
    <property type="molecule type" value="Genomic_DNA"/>
</dbReference>
<dbReference type="InterPro" id="IPR050768">
    <property type="entry name" value="UPF0353/GerABKA_families"/>
</dbReference>
<dbReference type="Gene3D" id="1.25.40.10">
    <property type="entry name" value="Tetratricopeptide repeat domain"/>
    <property type="match status" value="1"/>
</dbReference>
<evidence type="ECO:0000256" key="1">
    <source>
        <dbReference type="ARBA" id="ARBA00022475"/>
    </source>
</evidence>
<dbReference type="Gene3D" id="3.40.50.410">
    <property type="entry name" value="von Willebrand factor, type A domain"/>
    <property type="match status" value="1"/>
</dbReference>
<evidence type="ECO:0000256" key="6">
    <source>
        <dbReference type="SAM" id="Phobius"/>
    </source>
</evidence>
<feature type="transmembrane region" description="Helical" evidence="6">
    <location>
        <begin position="12"/>
        <end position="29"/>
    </location>
</feature>
<feature type="compositionally biased region" description="Basic and acidic residues" evidence="5">
    <location>
        <begin position="604"/>
        <end position="614"/>
    </location>
</feature>
<feature type="compositionally biased region" description="Basic and acidic residues" evidence="5">
    <location>
        <begin position="511"/>
        <end position="528"/>
    </location>
</feature>
<sequence length="650" mass="71988">MNDPMLHFAHPLWLAVGAVLGVLSVLGFLKADRRRRADLDKLAHPRFHDRLVAGWSPALRWTRRGLWLAAVMLLAAAAARPQLGYEWREVKRRGIDILFAVDTSRSMLAEDLTPNRLERARLGILDFLDQLQGDRVGLVPFAGTAFALCPLTLDYDAFRESLNSLNTDLIPQQGTDLASAIREAERLFDAEENNHRLLVLITDGEDLEGEALDAAKKAAESGTTIYTVGVGAADGQTIPVRDRFGNTELLRDEAGEVVRTKLDAKTLEEIASATGGLYVPLGRGAEGLDAIYQQRLALVPKSELAQKLEKVPLERFQWPLGIALGLLMLQAVMGERRFEGKRASLASVARRVRPAATGVLVFLAGSRLFGAEAVTNYNDGTNDYASGEFESAAEKLKSSLETSDLELQEKAYYNLGNSHYRMGQAESEADKKIEQWEKSVKAFDDSLSLNPQDEDAKFNRDFVQRKLEELKQQQQQKQPQDQQDQQKQDDQQDQQKQDDQQDQQKQDGQQDEQKSGGGKDSESDEQKSDQQQGEDSSQESGDKQKQTPGQEGKSAEEGGNPDDRLKGQEEQKPKEAGEPQGEMGEAKASKGEQGDGQAAAAARKPGEMSRDEAVRLLQSLGNDERVVIPVPLSEENRERLKGRTGNRKTW</sequence>
<accession>A0ABP9UHE7</accession>
<dbReference type="RefSeq" id="WP_353565236.1">
    <property type="nucleotide sequence ID" value="NZ_BAABRI010000001.1"/>
</dbReference>
<dbReference type="PANTHER" id="PTHR22550:SF5">
    <property type="entry name" value="LEUCINE ZIPPER PROTEIN 4"/>
    <property type="match status" value="1"/>
</dbReference>
<dbReference type="Proteomes" id="UP001476282">
    <property type="component" value="Unassembled WGS sequence"/>
</dbReference>
<keyword evidence="9" id="KW-1185">Reference proteome</keyword>
<feature type="transmembrane region" description="Helical" evidence="6">
    <location>
        <begin position="65"/>
        <end position="83"/>
    </location>
</feature>
<evidence type="ECO:0000259" key="7">
    <source>
        <dbReference type="PROSITE" id="PS50234"/>
    </source>
</evidence>
<comment type="caution">
    <text evidence="8">The sequence shown here is derived from an EMBL/GenBank/DDBJ whole genome shotgun (WGS) entry which is preliminary data.</text>
</comment>
<dbReference type="Pfam" id="PF13519">
    <property type="entry name" value="VWA_2"/>
    <property type="match status" value="1"/>
</dbReference>
<reference evidence="8 9" key="1">
    <citation type="submission" date="2024-02" db="EMBL/GenBank/DDBJ databases">
        <title>Haloferula sargassicola NBRC 104335.</title>
        <authorList>
            <person name="Ichikawa N."/>
            <person name="Katano-Makiyama Y."/>
            <person name="Hidaka K."/>
        </authorList>
    </citation>
    <scope>NUCLEOTIDE SEQUENCE [LARGE SCALE GENOMIC DNA]</scope>
    <source>
        <strain evidence="8 9">NBRC 104335</strain>
    </source>
</reference>
<evidence type="ECO:0000256" key="3">
    <source>
        <dbReference type="ARBA" id="ARBA00022989"/>
    </source>
</evidence>
<dbReference type="SMART" id="SM00327">
    <property type="entry name" value="VWA"/>
    <property type="match status" value="1"/>
</dbReference>
<evidence type="ECO:0000256" key="2">
    <source>
        <dbReference type="ARBA" id="ARBA00022692"/>
    </source>
</evidence>
<dbReference type="PROSITE" id="PS50234">
    <property type="entry name" value="VWFA"/>
    <property type="match status" value="1"/>
</dbReference>
<organism evidence="8 9">
    <name type="scientific">Haloferula sargassicola</name>
    <dbReference type="NCBI Taxonomy" id="490096"/>
    <lineage>
        <taxon>Bacteria</taxon>
        <taxon>Pseudomonadati</taxon>
        <taxon>Verrucomicrobiota</taxon>
        <taxon>Verrucomicrobiia</taxon>
        <taxon>Verrucomicrobiales</taxon>
        <taxon>Verrucomicrobiaceae</taxon>
        <taxon>Haloferula</taxon>
    </lineage>
</organism>
<dbReference type="InterPro" id="IPR036465">
    <property type="entry name" value="vWFA_dom_sf"/>
</dbReference>
<feature type="compositionally biased region" description="Basic and acidic residues" evidence="5">
    <location>
        <begin position="553"/>
        <end position="577"/>
    </location>
</feature>
<evidence type="ECO:0000313" key="8">
    <source>
        <dbReference type="EMBL" id="GAA5481080.1"/>
    </source>
</evidence>
<feature type="compositionally biased region" description="Basic and acidic residues" evidence="5">
    <location>
        <begin position="484"/>
        <end position="505"/>
    </location>
</feature>
<name>A0ABP9UHE7_9BACT</name>
<gene>
    <name evidence="8" type="ORF">Hsar01_00286</name>
</gene>
<dbReference type="InterPro" id="IPR002035">
    <property type="entry name" value="VWF_A"/>
</dbReference>